<accession>A0A9N9MI41</accession>
<evidence type="ECO:0000256" key="3">
    <source>
        <dbReference type="ARBA" id="ARBA00022679"/>
    </source>
</evidence>
<dbReference type="GO" id="GO:0006741">
    <property type="term" value="P:NADP+ biosynthetic process"/>
    <property type="evidence" value="ECO:0007669"/>
    <property type="project" value="InterPro"/>
</dbReference>
<dbReference type="InterPro" id="IPR002504">
    <property type="entry name" value="NADK"/>
</dbReference>
<name>A0A9N9MI41_9CUCU</name>
<dbReference type="InterPro" id="IPR017437">
    <property type="entry name" value="ATP-NAD_kinase_PpnK-typ_C"/>
</dbReference>
<reference evidence="7" key="1">
    <citation type="submission" date="2022-01" db="EMBL/GenBank/DDBJ databases">
        <authorList>
            <person name="King R."/>
        </authorList>
    </citation>
    <scope>NUCLEOTIDE SEQUENCE</scope>
</reference>
<dbReference type="AlphaFoldDB" id="A0A9N9MI41"/>
<evidence type="ECO:0000256" key="5">
    <source>
        <dbReference type="ARBA" id="ARBA00022857"/>
    </source>
</evidence>
<dbReference type="GO" id="GO:0005739">
    <property type="term" value="C:mitochondrion"/>
    <property type="evidence" value="ECO:0007669"/>
    <property type="project" value="TreeGrafter"/>
</dbReference>
<dbReference type="Pfam" id="PF01513">
    <property type="entry name" value="NAD_kinase"/>
    <property type="match status" value="1"/>
</dbReference>
<sequence>MRRECVLAVQIGRIARHTRSALSIGYALHWTSPRLFNLNAPQVDVTFFSFYNCQQLSNIPKTILTSFFVCLPKILFMKDFTSLPLFKKSIHTGLNNVICKFRNYNSLATDKVLVVSKLSRFEFEKKKAKNLTEKQLVESLKQRGTDVEKLVRHHDLHKKFEENVVNTFKNMGISVKVVNRYQYTEDDIEDADVVIPIGGDGTFLLAASMIFDNKKPVVGLNSDPNRSEGYLCLPKKYSTNIRNAVERLNSGNFKWLMRSRIRTTLLVCDEKKITGRYLHDNESDQFRRQKDSIVTGETTKVLPCLALNEVFMGETLSARVSHLQLRLNGSTENTNLKCSGICISTGTGSTSWHMSINRLPVQNVAELLRLLDIDPTEGKDSLATVLADIYNKNLVFNSDDKRMAYTIRELISAAVWPDPKGIKPRGFAKKIEIKSNCFDASLVIDGGVSYQFNDGTTALLEIMPEDALRTVIIND</sequence>
<evidence type="ECO:0000313" key="7">
    <source>
        <dbReference type="EMBL" id="CAG9762275.1"/>
    </source>
</evidence>
<dbReference type="PANTHER" id="PTHR13158">
    <property type="match status" value="1"/>
</dbReference>
<organism evidence="7 8">
    <name type="scientific">Ceutorhynchus assimilis</name>
    <name type="common">cabbage seed weevil</name>
    <dbReference type="NCBI Taxonomy" id="467358"/>
    <lineage>
        <taxon>Eukaryota</taxon>
        <taxon>Metazoa</taxon>
        <taxon>Ecdysozoa</taxon>
        <taxon>Arthropoda</taxon>
        <taxon>Hexapoda</taxon>
        <taxon>Insecta</taxon>
        <taxon>Pterygota</taxon>
        <taxon>Neoptera</taxon>
        <taxon>Endopterygota</taxon>
        <taxon>Coleoptera</taxon>
        <taxon>Polyphaga</taxon>
        <taxon>Cucujiformia</taxon>
        <taxon>Curculionidae</taxon>
        <taxon>Ceutorhynchinae</taxon>
        <taxon>Ceutorhynchus</taxon>
    </lineage>
</organism>
<dbReference type="PANTHER" id="PTHR13158:SF5">
    <property type="entry name" value="NAD KINASE 2, MITOCHONDRIAL"/>
    <property type="match status" value="1"/>
</dbReference>
<gene>
    <name evidence="7" type="ORF">CEUTPL_LOCUS2958</name>
</gene>
<dbReference type="SUPFAM" id="SSF111331">
    <property type="entry name" value="NAD kinase/diacylglycerol kinase-like"/>
    <property type="match status" value="1"/>
</dbReference>
<keyword evidence="3" id="KW-0808">Transferase</keyword>
<evidence type="ECO:0000256" key="6">
    <source>
        <dbReference type="ARBA" id="ARBA00023027"/>
    </source>
</evidence>
<dbReference type="EC" id="2.7.1.23" evidence="2"/>
<dbReference type="InterPro" id="IPR017438">
    <property type="entry name" value="ATP-NAD_kinase_N"/>
</dbReference>
<evidence type="ECO:0000256" key="4">
    <source>
        <dbReference type="ARBA" id="ARBA00022777"/>
    </source>
</evidence>
<keyword evidence="4" id="KW-0418">Kinase</keyword>
<keyword evidence="5" id="KW-0521">NADP</keyword>
<dbReference type="EMBL" id="OU892287">
    <property type="protein sequence ID" value="CAG9762275.1"/>
    <property type="molecule type" value="Genomic_DNA"/>
</dbReference>
<dbReference type="Gene3D" id="3.40.50.10330">
    <property type="entry name" value="Probable inorganic polyphosphate/atp-NAD kinase, domain 1"/>
    <property type="match status" value="1"/>
</dbReference>
<evidence type="ECO:0000256" key="2">
    <source>
        <dbReference type="ARBA" id="ARBA00012120"/>
    </source>
</evidence>
<protein>
    <recommendedName>
        <fullName evidence="2">NAD(+) kinase</fullName>
        <ecNumber evidence="2">2.7.1.23</ecNumber>
    </recommendedName>
</protein>
<keyword evidence="6" id="KW-0520">NAD</keyword>
<dbReference type="Proteomes" id="UP001152799">
    <property type="component" value="Chromosome 11"/>
</dbReference>
<evidence type="ECO:0000256" key="1">
    <source>
        <dbReference type="ARBA" id="ARBA00010995"/>
    </source>
</evidence>
<dbReference type="InterPro" id="IPR016064">
    <property type="entry name" value="NAD/diacylglycerol_kinase_sf"/>
</dbReference>
<comment type="similarity">
    <text evidence="1">Belongs to the NAD kinase family.</text>
</comment>
<dbReference type="OrthoDB" id="185618at2759"/>
<dbReference type="Gene3D" id="2.60.200.30">
    <property type="entry name" value="Probable inorganic polyphosphate/atp-NAD kinase, domain 2"/>
    <property type="match status" value="1"/>
</dbReference>
<evidence type="ECO:0000313" key="8">
    <source>
        <dbReference type="Proteomes" id="UP001152799"/>
    </source>
</evidence>
<proteinExistence type="inferred from homology"/>
<dbReference type="GO" id="GO:0019674">
    <property type="term" value="P:NAD+ metabolic process"/>
    <property type="evidence" value="ECO:0007669"/>
    <property type="project" value="InterPro"/>
</dbReference>
<dbReference type="GO" id="GO:0003951">
    <property type="term" value="F:NAD+ kinase activity"/>
    <property type="evidence" value="ECO:0007669"/>
    <property type="project" value="UniProtKB-EC"/>
</dbReference>
<keyword evidence="8" id="KW-1185">Reference proteome</keyword>